<dbReference type="InterPro" id="IPR036977">
    <property type="entry name" value="DNA_primase_Znf_CHC2"/>
</dbReference>
<dbReference type="Proteomes" id="UP000693687">
    <property type="component" value="Segment"/>
</dbReference>
<sequence>MEPSQTLIAKVIERFDDSWVPPEDTGRVWIPCLCWAHADTRPSAAVSYKLNAFACLGCGTKGSAISLLMKREEVSHHRALELAQELSPGSIEAVSPGPARLRRGGVSGNPRANQSSHLRRSEQVSPRLRSGAAARA</sequence>
<evidence type="ECO:0000313" key="4">
    <source>
        <dbReference type="Proteomes" id="UP000693687"/>
    </source>
</evidence>
<evidence type="ECO:0000259" key="2">
    <source>
        <dbReference type="SMART" id="SM00400"/>
    </source>
</evidence>
<dbReference type="SMART" id="SM00400">
    <property type="entry name" value="ZnF_CHCC"/>
    <property type="match status" value="1"/>
</dbReference>
<dbReference type="GO" id="GO:0003899">
    <property type="term" value="F:DNA-directed RNA polymerase activity"/>
    <property type="evidence" value="ECO:0007669"/>
    <property type="project" value="InterPro"/>
</dbReference>
<protein>
    <submittedName>
        <fullName evidence="3">DNA primase</fullName>
    </submittedName>
</protein>
<dbReference type="GO" id="GO:0008270">
    <property type="term" value="F:zinc ion binding"/>
    <property type="evidence" value="ECO:0007669"/>
    <property type="project" value="InterPro"/>
</dbReference>
<dbReference type="GO" id="GO:0006260">
    <property type="term" value="P:DNA replication"/>
    <property type="evidence" value="ECO:0007669"/>
    <property type="project" value="InterPro"/>
</dbReference>
<organism evidence="3 4">
    <name type="scientific">Mycobacterium phage Burton</name>
    <dbReference type="NCBI Taxonomy" id="2836019"/>
    <lineage>
        <taxon>Viruses</taxon>
        <taxon>Duplodnaviria</taxon>
        <taxon>Heunggongvirae</taxon>
        <taxon>Uroviricota</taxon>
        <taxon>Caudoviricetes</taxon>
        <taxon>Fromanvirus</taxon>
        <taxon>Fromanvirus museum</taxon>
    </lineage>
</organism>
<dbReference type="GO" id="GO:0003677">
    <property type="term" value="F:DNA binding"/>
    <property type="evidence" value="ECO:0007669"/>
    <property type="project" value="InterPro"/>
</dbReference>
<name>A0A8F3E6X7_9CAUD</name>
<dbReference type="EMBL" id="MW712732">
    <property type="protein sequence ID" value="QWY81105.1"/>
    <property type="molecule type" value="Genomic_DNA"/>
</dbReference>
<dbReference type="InterPro" id="IPR002694">
    <property type="entry name" value="Znf_CHC2"/>
</dbReference>
<proteinExistence type="predicted"/>
<dbReference type="Gene3D" id="3.90.580.10">
    <property type="entry name" value="Zinc finger, CHC2-type domain"/>
    <property type="match status" value="1"/>
</dbReference>
<evidence type="ECO:0000256" key="1">
    <source>
        <dbReference type="SAM" id="MobiDB-lite"/>
    </source>
</evidence>
<reference evidence="3" key="1">
    <citation type="submission" date="2021-03" db="EMBL/GenBank/DDBJ databases">
        <authorList>
            <person name="Ayuk M.A."/>
            <person name="Robinson C.J."/>
            <person name="Anderson W.A."/>
            <person name="Gugssa A."/>
            <person name="Somiranjan G."/>
            <person name="Allen-Mcfarlane R.F."/>
            <person name="Moore M."/>
            <person name="Davis A."/>
            <person name="Oduguwa K."/>
            <person name="Anike A.C."/>
            <person name="Hodgson K."/>
            <person name="Anozie O.M."/>
            <person name="Anyia G."/>
            <person name="Belai M.H."/>
            <person name="Britford J.S."/>
            <person name="Brown T.M."/>
            <person name="Bushrod L.M."/>
            <person name="Cason K.M."/>
            <person name="Clark A.S."/>
            <person name="Clay C.B."/>
            <person name="Dykes K.M."/>
            <person name="Gary T.D."/>
            <person name="Graham K.R."/>
            <person name="Green I.M."/>
            <person name="Hill I.C."/>
            <person name="Jarmon D.A."/>
            <person name="Mason C.D."/>
            <person name="Mongo I."/>
            <person name="Sims A.M."/>
            <person name="Tailey I.L."/>
            <person name="Tate L."/>
            <person name="Toingar J.A."/>
            <person name="Townsend M."/>
            <person name="Young J.A."/>
            <person name="Le K.B."/>
            <person name="Garlena R.A."/>
            <person name="Russell D.A."/>
            <person name="Jacobs-Sera D."/>
            <person name="Hatfull G.F."/>
        </authorList>
    </citation>
    <scope>NUCLEOTIDE SEQUENCE</scope>
</reference>
<dbReference type="SUPFAM" id="SSF57783">
    <property type="entry name" value="Zinc beta-ribbon"/>
    <property type="match status" value="1"/>
</dbReference>
<feature type="domain" description="Zinc finger CHC2-type" evidence="2">
    <location>
        <begin position="30"/>
        <end position="84"/>
    </location>
</feature>
<evidence type="ECO:0000313" key="3">
    <source>
        <dbReference type="EMBL" id="QWY81105.1"/>
    </source>
</evidence>
<gene>
    <name evidence="3" type="primary">56</name>
    <name evidence="3" type="ORF">SEA_BURTON_56</name>
</gene>
<dbReference type="Pfam" id="PF01807">
    <property type="entry name" value="Zn_ribbon_DnaG"/>
    <property type="match status" value="1"/>
</dbReference>
<feature type="region of interest" description="Disordered" evidence="1">
    <location>
        <begin position="90"/>
        <end position="136"/>
    </location>
</feature>
<accession>A0A8F3E6X7</accession>